<dbReference type="RefSeq" id="WP_113646202.1">
    <property type="nucleotide sequence ID" value="NZ_QMHN01000001.1"/>
</dbReference>
<name>A0A3S3SUL1_9SPHI</name>
<gene>
    <name evidence="2" type="ORF">DPV69_05120</name>
</gene>
<reference evidence="2 3" key="1">
    <citation type="submission" date="2018-06" db="EMBL/GenBank/DDBJ databases">
        <title>Pedobacter endophyticus sp. nov., an endophytic bacterium isolated from a leaf of Triticum aestivum.</title>
        <authorList>
            <person name="Zhang L."/>
        </authorList>
    </citation>
    <scope>NUCLEOTIDE SEQUENCE [LARGE SCALE GENOMIC DNA]</scope>
    <source>
        <strain evidence="2 3">CM134L-2</strain>
    </source>
</reference>
<evidence type="ECO:0000313" key="2">
    <source>
        <dbReference type="EMBL" id="RWU10714.1"/>
    </source>
</evidence>
<dbReference type="EMBL" id="SAYW01000001">
    <property type="protein sequence ID" value="RWU10714.1"/>
    <property type="molecule type" value="Genomic_DNA"/>
</dbReference>
<accession>A0A3S3SUL1</accession>
<keyword evidence="3" id="KW-1185">Reference proteome</keyword>
<keyword evidence="2" id="KW-0067">ATP-binding</keyword>
<evidence type="ECO:0000256" key="1">
    <source>
        <dbReference type="SAM" id="SignalP"/>
    </source>
</evidence>
<dbReference type="GO" id="GO:0005524">
    <property type="term" value="F:ATP binding"/>
    <property type="evidence" value="ECO:0007669"/>
    <property type="project" value="UniProtKB-KW"/>
</dbReference>
<proteinExistence type="predicted"/>
<dbReference type="Gene3D" id="2.120.10.30">
    <property type="entry name" value="TolB, C-terminal domain"/>
    <property type="match status" value="1"/>
</dbReference>
<sequence length="279" mass="30471">MKAKNVLLSLSVIAATLLTSNTFAQHQLSTPLWEAKENLPVPESVLYKANTKELFVSLIDGPGNVKDGKGGVAILNLDGSMKNANWVTGLNAPKGLALYQNTLYIADLTAVVSVDIRSGKVKETLEIEGAVFLNDLTVDDQGAVYVSDTRTHKIYKIDNGKYSLYMENAKGANGLKWLNNMLYVLASTELWQVDAQKQVKVIAKGFEKGGDGLEPVGNGDFIVTCWAGIIYYVKANGDIEKLLDVQGKMNTADIGYNAKERIIYVPTFNQNSVVAYQLK</sequence>
<dbReference type="SUPFAM" id="SSF63829">
    <property type="entry name" value="Calcium-dependent phosphotriesterase"/>
    <property type="match status" value="1"/>
</dbReference>
<dbReference type="OrthoDB" id="7675395at2"/>
<dbReference type="AlphaFoldDB" id="A0A3S3SUL1"/>
<feature type="signal peptide" evidence="1">
    <location>
        <begin position="1"/>
        <end position="24"/>
    </location>
</feature>
<comment type="caution">
    <text evidence="2">The sequence shown here is derived from an EMBL/GenBank/DDBJ whole genome shotgun (WGS) entry which is preliminary data.</text>
</comment>
<keyword evidence="1" id="KW-0732">Signal</keyword>
<feature type="chain" id="PRO_5018722248" evidence="1">
    <location>
        <begin position="25"/>
        <end position="279"/>
    </location>
</feature>
<dbReference type="InterPro" id="IPR011042">
    <property type="entry name" value="6-blade_b-propeller_TolB-like"/>
</dbReference>
<keyword evidence="2" id="KW-0547">Nucleotide-binding</keyword>
<evidence type="ECO:0000313" key="3">
    <source>
        <dbReference type="Proteomes" id="UP000284120"/>
    </source>
</evidence>
<organism evidence="2 3">
    <name type="scientific">Pedobacter chitinilyticus</name>
    <dbReference type="NCBI Taxonomy" id="2233776"/>
    <lineage>
        <taxon>Bacteria</taxon>
        <taxon>Pseudomonadati</taxon>
        <taxon>Bacteroidota</taxon>
        <taxon>Sphingobacteriia</taxon>
        <taxon>Sphingobacteriales</taxon>
        <taxon>Sphingobacteriaceae</taxon>
        <taxon>Pedobacter</taxon>
    </lineage>
</organism>
<protein>
    <submittedName>
        <fullName evidence="2">ATP-binding protein</fullName>
    </submittedName>
</protein>
<dbReference type="Proteomes" id="UP000284120">
    <property type="component" value="Unassembled WGS sequence"/>
</dbReference>